<name>A0A1L7NNM9_PSEPU</name>
<accession>A0A1L7NNM9</accession>
<evidence type="ECO:0000313" key="2">
    <source>
        <dbReference type="Proteomes" id="UP000218731"/>
    </source>
</evidence>
<proteinExistence type="predicted"/>
<organism evidence="1 2">
    <name type="scientific">Pseudomonas putida</name>
    <name type="common">Arthrobacter siderocapsulatus</name>
    <dbReference type="NCBI Taxonomy" id="303"/>
    <lineage>
        <taxon>Bacteria</taxon>
        <taxon>Pseudomonadati</taxon>
        <taxon>Pseudomonadota</taxon>
        <taxon>Gammaproteobacteria</taxon>
        <taxon>Pseudomonadales</taxon>
        <taxon>Pseudomonadaceae</taxon>
        <taxon>Pseudomonas</taxon>
    </lineage>
</organism>
<reference evidence="1 2" key="1">
    <citation type="submission" date="2015-11" db="EMBL/GenBank/DDBJ databases">
        <title>Complete genome sequencing of a biphenyl-degrading bacterium, Pseudomonas putida KF715 (=NBRC110667).</title>
        <authorList>
            <person name="Suenaga H."/>
            <person name="Fujihara N."/>
            <person name="Watanabe T."/>
            <person name="Hirose J."/>
            <person name="Kimura N."/>
            <person name="Yamazoe A."/>
            <person name="Hosoyama A."/>
            <person name="Shimodaira J."/>
            <person name="Furukawa K."/>
        </authorList>
    </citation>
    <scope>NUCLEOTIDE SEQUENCE [LARGE SCALE GENOMIC DNA]</scope>
    <source>
        <strain evidence="1 2">KF715</strain>
        <plasmid evidence="2">Plasmid pkf715a dna</plasmid>
    </source>
</reference>
<sequence>MKSIIAKWKNTISFWSFYSEIAAQDHGANKRYTPRILRRLFAGTRHHRAWVWGRLNPSDKPKTYLQAKAVFWKKRWADRLFGLAVRYRAVWLMFASAHEFVFERGFIGNGVPRFVRRLLAGTSLHRSWVRGRITHSVDFKGRCAAFDGHMHRFKPQHFRF</sequence>
<dbReference type="Proteomes" id="UP000218731">
    <property type="component" value="Plasmid pKF715A"/>
</dbReference>
<gene>
    <name evidence="1" type="ORF">KF715C_pA5730</name>
</gene>
<dbReference type="RefSeq" id="WP_073937620.1">
    <property type="nucleotide sequence ID" value="NZ_AP015030.1"/>
</dbReference>
<dbReference type="AlphaFoldDB" id="A0A1L7NNM9"/>
<dbReference type="EMBL" id="AP015030">
    <property type="protein sequence ID" value="BAW27078.1"/>
    <property type="molecule type" value="Genomic_DNA"/>
</dbReference>
<keyword evidence="1" id="KW-0614">Plasmid</keyword>
<geneLocation type="plasmid" evidence="2">
    <name>pkf715a dna</name>
</geneLocation>
<protein>
    <submittedName>
        <fullName evidence="1">Transcriptional Regulator, TetR family protein</fullName>
    </submittedName>
</protein>
<evidence type="ECO:0000313" key="1">
    <source>
        <dbReference type="EMBL" id="BAW27078.1"/>
    </source>
</evidence>